<evidence type="ECO:0000313" key="4">
    <source>
        <dbReference type="Proteomes" id="UP000201737"/>
    </source>
</evidence>
<keyword evidence="1" id="KW-1133">Transmembrane helix</keyword>
<feature type="transmembrane region" description="Helical" evidence="1">
    <location>
        <begin position="34"/>
        <end position="55"/>
    </location>
</feature>
<gene>
    <name evidence="3" type="primary">ORF108</name>
</gene>
<accession>O55577</accession>
<keyword evidence="1" id="KW-0472">Membrane</keyword>
<dbReference type="InterPro" id="IPR009313">
    <property type="entry name" value="Baculo_11_kDa"/>
</dbReference>
<dbReference type="Proteomes" id="UP000201737">
    <property type="component" value="Segment"/>
</dbReference>
<sequence length="108" mass="12400">MNALYENATRQPSVLDYDQLGQMVSRNRLFLRDFMLVLCALFVFVIMIVFILLIFNISRTVEMNRLEEMRYLGNYDYTGRTVPPPTNPNANIDTLPPPVRATTIPLGS</sequence>
<evidence type="ECO:0000256" key="1">
    <source>
        <dbReference type="SAM" id="Phobius"/>
    </source>
</evidence>
<keyword evidence="1" id="KW-0812">Transmembrane</keyword>
<evidence type="ECO:0000313" key="2">
    <source>
        <dbReference type="EMBL" id="AAR28876.1"/>
    </source>
</evidence>
<reference evidence="3" key="1">
    <citation type="submission" date="1997-12" db="EMBL/GenBank/DDBJ databases">
        <title>Leucania separata multiple nuclear polyhedrosis virus genome DNA 5118bp fragment including vp80 gene, part of odv-e66 homologue and another four ORFs.</title>
        <authorList>
            <person name="Jin T."/>
            <person name="Qi B."/>
            <person name="Qi Y."/>
        </authorList>
    </citation>
    <scope>NUCLEOTIDE SEQUENCE</scope>
</reference>
<protein>
    <submittedName>
        <fullName evidence="3">ORF108 protein</fullName>
    </submittedName>
    <submittedName>
        <fullName evidence="2">ORF112</fullName>
    </submittedName>
</protein>
<proteinExistence type="predicted"/>
<dbReference type="OrthoDB" id="29158at10239"/>
<keyword evidence="4" id="KW-1185">Reference proteome</keyword>
<name>O55577_NPVLS</name>
<organism evidence="3">
    <name type="scientific">Leucania separata nucleopolyhedrovirus</name>
    <name type="common">LsNPV</name>
    <dbReference type="NCBI Taxonomy" id="1307956"/>
    <lineage>
        <taxon>Viruses</taxon>
        <taxon>Viruses incertae sedis</taxon>
        <taxon>Naldaviricetes</taxon>
        <taxon>Lefavirales</taxon>
        <taxon>Baculoviridae</taxon>
        <taxon>Alphabaculovirus</taxon>
        <taxon>Alphabaculovirus leseparatae</taxon>
    </lineage>
</organism>
<dbReference type="KEGG" id="vg:5176295"/>
<dbReference type="EMBL" id="AB009613">
    <property type="protein sequence ID" value="BAA24253.1"/>
    <property type="molecule type" value="Genomic_DNA"/>
</dbReference>
<dbReference type="EMBL" id="AY394490">
    <property type="protein sequence ID" value="AAR28876.1"/>
    <property type="molecule type" value="Genomic_DNA"/>
</dbReference>
<dbReference type="PIR" id="T00201">
    <property type="entry name" value="T00201"/>
</dbReference>
<evidence type="ECO:0000313" key="3">
    <source>
        <dbReference type="EMBL" id="BAA24253.1"/>
    </source>
</evidence>
<organismHost>
    <name type="scientific">Lepidoptera</name>
    <name type="common">moths &amp; butterflies</name>
    <dbReference type="NCBI Taxonomy" id="7088"/>
</organismHost>
<dbReference type="RefSeq" id="YP_758409.1">
    <property type="nucleotide sequence ID" value="NC_008348.1"/>
</dbReference>
<reference evidence="2 4" key="3">
    <citation type="journal article" date="2007" name="Virus Res.">
        <title>P13 of Leucania separata multiple nuclear polyhedrosis virus affected the polyhedra and budded virions yields of AcMNPV.</title>
        <authorList>
            <person name="Du E.Q."/>
            <person name="Yan F."/>
            <person name="Jin W.X."/>
            <person name="Lu N."/>
            <person name="Xiao H.Z."/>
            <person name="Lu S.Y."/>
            <person name="Qi Y.P."/>
        </authorList>
    </citation>
    <scope>NUCLEOTIDE SEQUENCE [LARGE SCALE GENOMIC DNA]</scope>
    <source>
        <strain evidence="2 4">AH1</strain>
    </source>
</reference>
<reference evidence="2 4" key="2">
    <citation type="journal article" date="2007" name="Virus Genes">
        <title>Genome sequence of Leucania seperata nucleopolyhedrovirus.</title>
        <authorList>
            <person name="Xiao H."/>
            <person name="Qi Y."/>
        </authorList>
    </citation>
    <scope>NUCLEOTIDE SEQUENCE [LARGE SCALE GENOMIC DNA]</scope>
    <source>
        <strain evidence="2 4">AH1</strain>
    </source>
</reference>
<dbReference type="Pfam" id="PF06143">
    <property type="entry name" value="Baculo_11_kDa"/>
    <property type="match status" value="1"/>
</dbReference>